<evidence type="ECO:0000313" key="2">
    <source>
        <dbReference type="Proteomes" id="UP001057452"/>
    </source>
</evidence>
<sequence>MRAFPGEDLAKGLQDLDIGQDSPPMQHSLGLGWDLSTDTFAFRVTASNKPFTCRGVLSTTREFMTDGCEWDAPLPKEKLEEWLRWKNSLEDLQGLKIPRTYTSLSFSGAHKKEVCVFCDASTKAIATGLWTSTESLEAWREMKEQLCGGYVRERGEGWEV</sequence>
<keyword evidence="2" id="KW-1185">Reference proteome</keyword>
<reference evidence="1" key="1">
    <citation type="submission" date="2022-05" db="EMBL/GenBank/DDBJ databases">
        <title>Chromosome-level genome of Chaenocephalus aceratus.</title>
        <authorList>
            <person name="Park H."/>
        </authorList>
    </citation>
    <scope>NUCLEOTIDE SEQUENCE</scope>
    <source>
        <strain evidence="1">KU_202001</strain>
    </source>
</reference>
<dbReference type="Proteomes" id="UP001057452">
    <property type="component" value="Chromosome 1"/>
</dbReference>
<proteinExistence type="predicted"/>
<dbReference type="EMBL" id="CM043785">
    <property type="protein sequence ID" value="KAI4833323.1"/>
    <property type="molecule type" value="Genomic_DNA"/>
</dbReference>
<protein>
    <submittedName>
        <fullName evidence="1">Uncharacterized protein</fullName>
    </submittedName>
</protein>
<comment type="caution">
    <text evidence="1">The sequence shown here is derived from an EMBL/GenBank/DDBJ whole genome shotgun (WGS) entry which is preliminary data.</text>
</comment>
<feature type="non-terminal residue" evidence="1">
    <location>
        <position position="160"/>
    </location>
</feature>
<organism evidence="1 2">
    <name type="scientific">Chaenocephalus aceratus</name>
    <name type="common">Blackfin icefish</name>
    <name type="synonym">Chaenichthys aceratus</name>
    <dbReference type="NCBI Taxonomy" id="36190"/>
    <lineage>
        <taxon>Eukaryota</taxon>
        <taxon>Metazoa</taxon>
        <taxon>Chordata</taxon>
        <taxon>Craniata</taxon>
        <taxon>Vertebrata</taxon>
        <taxon>Euteleostomi</taxon>
        <taxon>Actinopterygii</taxon>
        <taxon>Neopterygii</taxon>
        <taxon>Teleostei</taxon>
        <taxon>Neoteleostei</taxon>
        <taxon>Acanthomorphata</taxon>
        <taxon>Eupercaria</taxon>
        <taxon>Perciformes</taxon>
        <taxon>Notothenioidei</taxon>
        <taxon>Channichthyidae</taxon>
        <taxon>Chaenocephalus</taxon>
    </lineage>
</organism>
<accession>A0ACB9Y192</accession>
<gene>
    <name evidence="1" type="ORF">KUCAC02_016231</name>
</gene>
<name>A0ACB9Y192_CHAAC</name>
<evidence type="ECO:0000313" key="1">
    <source>
        <dbReference type="EMBL" id="KAI4833323.1"/>
    </source>
</evidence>